<evidence type="ECO:0000256" key="3">
    <source>
        <dbReference type="ARBA" id="ARBA00022827"/>
    </source>
</evidence>
<evidence type="ECO:0000256" key="4">
    <source>
        <dbReference type="ARBA" id="ARBA00022857"/>
    </source>
</evidence>
<dbReference type="RefSeq" id="XP_045951495.1">
    <property type="nucleotide sequence ID" value="XM_046105236.1"/>
</dbReference>
<evidence type="ECO:0000256" key="1">
    <source>
        <dbReference type="ARBA" id="ARBA00009183"/>
    </source>
</evidence>
<keyword evidence="6" id="KW-0503">Monooxygenase</keyword>
<keyword evidence="4" id="KW-0521">NADP</keyword>
<dbReference type="GO" id="GO:0050661">
    <property type="term" value="F:NADP binding"/>
    <property type="evidence" value="ECO:0007669"/>
    <property type="project" value="InterPro"/>
</dbReference>
<sequence length="525" mass="60283">MSPPTTVAVIGAGSTGLSMLKTLREDGFQVTCFERRTQVGGLWAYTTDKSMTTALRTTVANISKYTCGMSDFPMPDKYPHHLSQADFQEYMESYAKHFDMHKDIVFGASLKQVVRTLDDTKWRLELEKDGKIIYEEFDKVALTHGYQTQAITPTFEGQEKFEGTFIHAQQYRSAEDFRGKKVVMVGLGTTTGDVTAELIPVASKVYAAHRRGSLIVKRWRKGTPTDLVVSWRKRQINNWLQKNFPDAASWVADIALRFLLRQVWGKFDPVWRLEPFPSVFLSLPSSSETLIPALRDGSLTSLWGLKRFVGPRSIEFDDGTIIEDVDAVICSTGYKGDFGVVPFLEKSRPANYHGEELARLWMNMFPTQYADSLCMLCHSSYGKSNGFSFCDVQSMAVSNVWRGIHPLPLRREMEKWVDEHQEWLATRWRLDDKIDTSMVRTWEFQNWIHEAAGTGMDNLGWGWKGWRFWFKDPKMSYLMNNGIDTAHAFRFFETGKRKTWSGARDAIIHMNGLVKQFPLQEKRNQ</sequence>
<dbReference type="InterPro" id="IPR036188">
    <property type="entry name" value="FAD/NAD-bd_sf"/>
</dbReference>
<keyword evidence="2" id="KW-0285">Flavoprotein</keyword>
<evidence type="ECO:0000313" key="6">
    <source>
        <dbReference type="EMBL" id="KAH6644981.1"/>
    </source>
</evidence>
<dbReference type="InterPro" id="IPR020946">
    <property type="entry name" value="Flavin_mOase-like"/>
</dbReference>
<keyword evidence="3" id="KW-0274">FAD</keyword>
<name>A0A9P8RKS9_9PEZI</name>
<dbReference type="PIRSF" id="PIRSF000332">
    <property type="entry name" value="FMO"/>
    <property type="match status" value="1"/>
</dbReference>
<gene>
    <name evidence="6" type="ORF">BKA67DRAFT_595928</name>
</gene>
<comment type="similarity">
    <text evidence="1">Belongs to the FMO family.</text>
</comment>
<dbReference type="Pfam" id="PF00743">
    <property type="entry name" value="FMO-like"/>
    <property type="match status" value="1"/>
</dbReference>
<reference evidence="6" key="1">
    <citation type="journal article" date="2021" name="Nat. Commun.">
        <title>Genetic determinants of endophytism in the Arabidopsis root mycobiome.</title>
        <authorList>
            <person name="Mesny F."/>
            <person name="Miyauchi S."/>
            <person name="Thiergart T."/>
            <person name="Pickel B."/>
            <person name="Atanasova L."/>
            <person name="Karlsson M."/>
            <person name="Huettel B."/>
            <person name="Barry K.W."/>
            <person name="Haridas S."/>
            <person name="Chen C."/>
            <person name="Bauer D."/>
            <person name="Andreopoulos W."/>
            <person name="Pangilinan J."/>
            <person name="LaButti K."/>
            <person name="Riley R."/>
            <person name="Lipzen A."/>
            <person name="Clum A."/>
            <person name="Drula E."/>
            <person name="Henrissat B."/>
            <person name="Kohler A."/>
            <person name="Grigoriev I.V."/>
            <person name="Martin F.M."/>
            <person name="Hacquard S."/>
        </authorList>
    </citation>
    <scope>NUCLEOTIDE SEQUENCE</scope>
    <source>
        <strain evidence="6">MPI-SDFR-AT-0073</strain>
    </source>
</reference>
<proteinExistence type="inferred from homology"/>
<dbReference type="Gene3D" id="3.50.50.60">
    <property type="entry name" value="FAD/NAD(P)-binding domain"/>
    <property type="match status" value="1"/>
</dbReference>
<comment type="caution">
    <text evidence="6">The sequence shown here is derived from an EMBL/GenBank/DDBJ whole genome shotgun (WGS) entry which is preliminary data.</text>
</comment>
<dbReference type="GO" id="GO:0004499">
    <property type="term" value="F:N,N-dimethylaniline monooxygenase activity"/>
    <property type="evidence" value="ECO:0007669"/>
    <property type="project" value="InterPro"/>
</dbReference>
<protein>
    <submittedName>
        <fullName evidence="6">Dimethylaniline monooxygenase</fullName>
    </submittedName>
</protein>
<dbReference type="InterPro" id="IPR050346">
    <property type="entry name" value="FMO-like"/>
</dbReference>
<dbReference type="EMBL" id="JAGPXC010000012">
    <property type="protein sequence ID" value="KAH6644981.1"/>
    <property type="molecule type" value="Genomic_DNA"/>
</dbReference>
<organism evidence="6 7">
    <name type="scientific">Truncatella angustata</name>
    <dbReference type="NCBI Taxonomy" id="152316"/>
    <lineage>
        <taxon>Eukaryota</taxon>
        <taxon>Fungi</taxon>
        <taxon>Dikarya</taxon>
        <taxon>Ascomycota</taxon>
        <taxon>Pezizomycotina</taxon>
        <taxon>Sordariomycetes</taxon>
        <taxon>Xylariomycetidae</taxon>
        <taxon>Amphisphaeriales</taxon>
        <taxon>Sporocadaceae</taxon>
        <taxon>Truncatella</taxon>
    </lineage>
</organism>
<dbReference type="PANTHER" id="PTHR23023">
    <property type="entry name" value="DIMETHYLANILINE MONOOXYGENASE"/>
    <property type="match status" value="1"/>
</dbReference>
<evidence type="ECO:0000256" key="2">
    <source>
        <dbReference type="ARBA" id="ARBA00022630"/>
    </source>
</evidence>
<dbReference type="GO" id="GO:0050660">
    <property type="term" value="F:flavin adenine dinucleotide binding"/>
    <property type="evidence" value="ECO:0007669"/>
    <property type="project" value="InterPro"/>
</dbReference>
<dbReference type="Proteomes" id="UP000758603">
    <property type="component" value="Unassembled WGS sequence"/>
</dbReference>
<keyword evidence="7" id="KW-1185">Reference proteome</keyword>
<dbReference type="OrthoDB" id="66881at2759"/>
<dbReference type="AlphaFoldDB" id="A0A9P8RKS9"/>
<dbReference type="InterPro" id="IPR000960">
    <property type="entry name" value="Flavin_mOase"/>
</dbReference>
<accession>A0A9P8RKS9</accession>
<dbReference type="GeneID" id="70134127"/>
<dbReference type="PRINTS" id="PR00370">
    <property type="entry name" value="FMOXYGENASE"/>
</dbReference>
<keyword evidence="5" id="KW-0560">Oxidoreductase</keyword>
<evidence type="ECO:0000313" key="7">
    <source>
        <dbReference type="Proteomes" id="UP000758603"/>
    </source>
</evidence>
<dbReference type="SUPFAM" id="SSF51905">
    <property type="entry name" value="FAD/NAD(P)-binding domain"/>
    <property type="match status" value="1"/>
</dbReference>
<evidence type="ECO:0000256" key="5">
    <source>
        <dbReference type="ARBA" id="ARBA00023002"/>
    </source>
</evidence>